<evidence type="ECO:0008006" key="2">
    <source>
        <dbReference type="Google" id="ProtNLM"/>
    </source>
</evidence>
<name>A0A381ZXC4_9ZZZZ</name>
<sequence length="757" mass="81034">MTLAIDEMLPSSCYPCFYNINLMLYWPNIIRFSLVLVLGVLIAGVSSDSLLADTDEDHFAQSKEWKVTVSPDSFSYADEITIAMSGLPRNFPLDTSSVTLGGAKVYVPGHGEGPYARPVSDDDGILVFKTNVPDGVSSGSQHLRVEIENIFVSRTLVDVRPLTLRVSSSEIVPYQEVWVVGMGFTESPNNRGKRPETINETTLGWNASSGITIGGIRVLKPYIQFPVMLGSNGSAFFKMVIPELESTITPGQVELKVTDREGRDGVAMLTVPTPKLDLANNPSYPGESVNFEISGLPASQPGFNINNVVNMTYLYAADVSGTKHIGVTIGPFAVSETGSISGRFDVPKAALLSSPNKILVVGSNGRNWELAHHLGGRSISIEPNSGFQGDPVRITIKGMPINHHLAVGSVLLGDTLMKVPGYFGEPGPRLFASDSGSLAFGSEVPTGVSVGYHTLGWNVPGGGTIGAVFYVMENRLLFDPASATPGEIVTMTSDAHAVKTQRRSISGSGDSYVKMDNFRLAHNVVNYPVSVSADGTFETTFRVPISKGIAAKDSLEFTTVDTAGRTARGTLYLKREVITITPLESARGTRITVEGTGFISNVSGADSSYRVLLSYGGAQIKSTILDASGAFKTSFNVPVTAEVGSENPITVELEGWPSVRVVSNHKVPEAGVQVIPDAALPGEYIELIGTGFTRFRPVTIGIGHLWVSNSDRFLKTDVSGGFRGTVEVPRGLSKGLVRLKVYAPYPTEVASVPFRVR</sequence>
<dbReference type="EMBL" id="UINC01023003">
    <property type="protein sequence ID" value="SVA93799.1"/>
    <property type="molecule type" value="Genomic_DNA"/>
</dbReference>
<organism evidence="1">
    <name type="scientific">marine metagenome</name>
    <dbReference type="NCBI Taxonomy" id="408172"/>
    <lineage>
        <taxon>unclassified sequences</taxon>
        <taxon>metagenomes</taxon>
        <taxon>ecological metagenomes</taxon>
    </lineage>
</organism>
<proteinExistence type="predicted"/>
<reference evidence="1" key="1">
    <citation type="submission" date="2018-05" db="EMBL/GenBank/DDBJ databases">
        <authorList>
            <person name="Lanie J.A."/>
            <person name="Ng W.-L."/>
            <person name="Kazmierczak K.M."/>
            <person name="Andrzejewski T.M."/>
            <person name="Davidsen T.M."/>
            <person name="Wayne K.J."/>
            <person name="Tettelin H."/>
            <person name="Glass J.I."/>
            <person name="Rusch D."/>
            <person name="Podicherti R."/>
            <person name="Tsui H.-C.T."/>
            <person name="Winkler M.E."/>
        </authorList>
    </citation>
    <scope>NUCLEOTIDE SEQUENCE</scope>
</reference>
<dbReference type="AlphaFoldDB" id="A0A381ZXC4"/>
<evidence type="ECO:0000313" key="1">
    <source>
        <dbReference type="EMBL" id="SVA93799.1"/>
    </source>
</evidence>
<protein>
    <recommendedName>
        <fullName evidence="2">IPT/TIG domain-containing protein</fullName>
    </recommendedName>
</protein>
<gene>
    <name evidence="1" type="ORF">METZ01_LOCUS146653</name>
</gene>
<accession>A0A381ZXC4</accession>